<feature type="non-terminal residue" evidence="2">
    <location>
        <position position="84"/>
    </location>
</feature>
<feature type="compositionally biased region" description="Polar residues" evidence="1">
    <location>
        <begin position="64"/>
        <end position="73"/>
    </location>
</feature>
<name>A0A0B7C6G8_9EUPU</name>
<dbReference type="EMBL" id="HACG01053164">
    <property type="protein sequence ID" value="CEL00035.1"/>
    <property type="molecule type" value="Transcribed_RNA"/>
</dbReference>
<evidence type="ECO:0000313" key="2">
    <source>
        <dbReference type="EMBL" id="CEL00035.1"/>
    </source>
</evidence>
<feature type="compositionally biased region" description="Low complexity" evidence="1">
    <location>
        <begin position="26"/>
        <end position="39"/>
    </location>
</feature>
<dbReference type="AlphaFoldDB" id="A0A0B7C6G8"/>
<accession>A0A0B7C6G8</accession>
<reference evidence="2" key="1">
    <citation type="submission" date="2014-12" db="EMBL/GenBank/DDBJ databases">
        <title>Insight into the proteome of Arion vulgaris.</title>
        <authorList>
            <person name="Aradska J."/>
            <person name="Bulat T."/>
            <person name="Smidak R."/>
            <person name="Sarate P."/>
            <person name="Gangsoo J."/>
            <person name="Sialana F."/>
            <person name="Bilban M."/>
            <person name="Lubec G."/>
        </authorList>
    </citation>
    <scope>NUCLEOTIDE SEQUENCE</scope>
    <source>
        <tissue evidence="2">Skin</tissue>
    </source>
</reference>
<gene>
    <name evidence="2" type="primary">ORF222699</name>
</gene>
<organism evidence="2">
    <name type="scientific">Arion vulgaris</name>
    <dbReference type="NCBI Taxonomy" id="1028688"/>
    <lineage>
        <taxon>Eukaryota</taxon>
        <taxon>Metazoa</taxon>
        <taxon>Spiralia</taxon>
        <taxon>Lophotrochozoa</taxon>
        <taxon>Mollusca</taxon>
        <taxon>Gastropoda</taxon>
        <taxon>Heterobranchia</taxon>
        <taxon>Euthyneura</taxon>
        <taxon>Panpulmonata</taxon>
        <taxon>Eupulmonata</taxon>
        <taxon>Stylommatophora</taxon>
        <taxon>Helicina</taxon>
        <taxon>Arionoidea</taxon>
        <taxon>Arionidae</taxon>
        <taxon>Arion</taxon>
    </lineage>
</organism>
<feature type="compositionally biased region" description="Low complexity" evidence="1">
    <location>
        <begin position="74"/>
        <end position="84"/>
    </location>
</feature>
<feature type="non-terminal residue" evidence="2">
    <location>
        <position position="1"/>
    </location>
</feature>
<protein>
    <submittedName>
        <fullName evidence="2">Uncharacterized protein</fullName>
    </submittedName>
</protein>
<evidence type="ECO:0000256" key="1">
    <source>
        <dbReference type="SAM" id="MobiDB-lite"/>
    </source>
</evidence>
<sequence>LMLIPGTSHVYGSRTCGSVAHDACPSNSNANNNNASNNSERLETDVVKDDMRVRESGINHSHKSSIATQTEVASSRASSFHSLS</sequence>
<proteinExistence type="predicted"/>
<feature type="region of interest" description="Disordered" evidence="1">
    <location>
        <begin position="21"/>
        <end position="84"/>
    </location>
</feature>
<feature type="compositionally biased region" description="Basic and acidic residues" evidence="1">
    <location>
        <begin position="40"/>
        <end position="57"/>
    </location>
</feature>